<dbReference type="InterPro" id="IPR029058">
    <property type="entry name" value="AB_hydrolase_fold"/>
</dbReference>
<dbReference type="RefSeq" id="XP_024728306.1">
    <property type="nucleotide sequence ID" value="XM_024884034.1"/>
</dbReference>
<feature type="domain" description="AB hydrolase-1" evidence="1">
    <location>
        <begin position="2"/>
        <end position="165"/>
    </location>
</feature>
<dbReference type="Pfam" id="PF12697">
    <property type="entry name" value="Abhydrolase_6"/>
    <property type="match status" value="1"/>
</dbReference>
<evidence type="ECO:0000313" key="3">
    <source>
        <dbReference type="Proteomes" id="UP000235371"/>
    </source>
</evidence>
<dbReference type="AlphaFoldDB" id="A0A2J6SKV2"/>
<evidence type="ECO:0000313" key="2">
    <source>
        <dbReference type="EMBL" id="PMD51402.1"/>
    </source>
</evidence>
<dbReference type="InParanoid" id="A0A2J6SKV2"/>
<dbReference type="PANTHER" id="PTHR37017">
    <property type="entry name" value="AB HYDROLASE-1 DOMAIN-CONTAINING PROTEIN-RELATED"/>
    <property type="match status" value="1"/>
</dbReference>
<sequence>MVIGHSWSSIIVCGGLGGLSKEEKKKQGMEGGVVKLTFLTGFVPPENMSLIQAFGGSPPEWYDVKEPWVTCKDPIRTFYHDLSPEQTEYWAAKLRPHSYATKFIGTSSSSWGTIPSRYLICEDDRAIPVFVQEAMVKACQDAGADMVTERVFSSYSPFLSKSDETVDFLRRAAGEKV</sequence>
<dbReference type="STRING" id="1095630.A0A2J6SKV2"/>
<gene>
    <name evidence="2" type="ORF">K444DRAFT_636705</name>
</gene>
<dbReference type="Gene3D" id="3.40.50.1820">
    <property type="entry name" value="alpha/beta hydrolase"/>
    <property type="match status" value="1"/>
</dbReference>
<dbReference type="Proteomes" id="UP000235371">
    <property type="component" value="Unassembled WGS sequence"/>
</dbReference>
<keyword evidence="3" id="KW-1185">Reference proteome</keyword>
<dbReference type="EMBL" id="KZ613912">
    <property type="protein sequence ID" value="PMD51402.1"/>
    <property type="molecule type" value="Genomic_DNA"/>
</dbReference>
<dbReference type="InterPro" id="IPR052897">
    <property type="entry name" value="Sec-Metab_Biosynth_Hydrolase"/>
</dbReference>
<dbReference type="GeneID" id="36592111"/>
<proteinExistence type="predicted"/>
<dbReference type="InterPro" id="IPR000073">
    <property type="entry name" value="AB_hydrolase_1"/>
</dbReference>
<name>A0A2J6SKV2_9HELO</name>
<evidence type="ECO:0000259" key="1">
    <source>
        <dbReference type="Pfam" id="PF12697"/>
    </source>
</evidence>
<reference evidence="2 3" key="1">
    <citation type="submission" date="2016-04" db="EMBL/GenBank/DDBJ databases">
        <title>A degradative enzymes factory behind the ericoid mycorrhizal symbiosis.</title>
        <authorList>
            <consortium name="DOE Joint Genome Institute"/>
            <person name="Martino E."/>
            <person name="Morin E."/>
            <person name="Grelet G."/>
            <person name="Kuo A."/>
            <person name="Kohler A."/>
            <person name="Daghino S."/>
            <person name="Barry K."/>
            <person name="Choi C."/>
            <person name="Cichocki N."/>
            <person name="Clum A."/>
            <person name="Copeland A."/>
            <person name="Hainaut M."/>
            <person name="Haridas S."/>
            <person name="Labutti K."/>
            <person name="Lindquist E."/>
            <person name="Lipzen A."/>
            <person name="Khouja H.-R."/>
            <person name="Murat C."/>
            <person name="Ohm R."/>
            <person name="Olson A."/>
            <person name="Spatafora J."/>
            <person name="Veneault-Fourrey C."/>
            <person name="Henrissat B."/>
            <person name="Grigoriev I."/>
            <person name="Martin F."/>
            <person name="Perotto S."/>
        </authorList>
    </citation>
    <scope>NUCLEOTIDE SEQUENCE [LARGE SCALE GENOMIC DNA]</scope>
    <source>
        <strain evidence="2 3">E</strain>
    </source>
</reference>
<organism evidence="2 3">
    <name type="scientific">Hyaloscypha bicolor E</name>
    <dbReference type="NCBI Taxonomy" id="1095630"/>
    <lineage>
        <taxon>Eukaryota</taxon>
        <taxon>Fungi</taxon>
        <taxon>Dikarya</taxon>
        <taxon>Ascomycota</taxon>
        <taxon>Pezizomycotina</taxon>
        <taxon>Leotiomycetes</taxon>
        <taxon>Helotiales</taxon>
        <taxon>Hyaloscyphaceae</taxon>
        <taxon>Hyaloscypha</taxon>
        <taxon>Hyaloscypha bicolor</taxon>
    </lineage>
</organism>
<dbReference type="PANTHER" id="PTHR37017:SF11">
    <property type="entry name" value="ESTERASE_LIPASE_THIOESTERASE DOMAIN-CONTAINING PROTEIN"/>
    <property type="match status" value="1"/>
</dbReference>
<accession>A0A2J6SKV2</accession>
<dbReference type="OrthoDB" id="408373at2759"/>
<protein>
    <recommendedName>
        <fullName evidence="1">AB hydrolase-1 domain-containing protein</fullName>
    </recommendedName>
</protein>